<accession>A0A9P6HZY8</accession>
<evidence type="ECO:0000256" key="1">
    <source>
        <dbReference type="ARBA" id="ARBA00023242"/>
    </source>
</evidence>
<keyword evidence="1" id="KW-0539">Nucleus</keyword>
<evidence type="ECO:0000313" key="3">
    <source>
        <dbReference type="Proteomes" id="UP000781932"/>
    </source>
</evidence>
<dbReference type="InterPro" id="IPR053187">
    <property type="entry name" value="Notoamide_regulator"/>
</dbReference>
<dbReference type="GO" id="GO:0000981">
    <property type="term" value="F:DNA-binding transcription factor activity, RNA polymerase II-specific"/>
    <property type="evidence" value="ECO:0007669"/>
    <property type="project" value="InterPro"/>
</dbReference>
<name>A0A9P6HZY8_9PEZI</name>
<organism evidence="2 3">
    <name type="scientific">Colletotrichum karsti</name>
    <dbReference type="NCBI Taxonomy" id="1095194"/>
    <lineage>
        <taxon>Eukaryota</taxon>
        <taxon>Fungi</taxon>
        <taxon>Dikarya</taxon>
        <taxon>Ascomycota</taxon>
        <taxon>Pezizomycotina</taxon>
        <taxon>Sordariomycetes</taxon>
        <taxon>Hypocreomycetidae</taxon>
        <taxon>Glomerellales</taxon>
        <taxon>Glomerellaceae</taxon>
        <taxon>Colletotrichum</taxon>
        <taxon>Colletotrichum boninense species complex</taxon>
    </lineage>
</organism>
<dbReference type="AlphaFoldDB" id="A0A9P6HZY8"/>
<dbReference type="Proteomes" id="UP000781932">
    <property type="component" value="Unassembled WGS sequence"/>
</dbReference>
<dbReference type="OrthoDB" id="426882at2759"/>
<keyword evidence="3" id="KW-1185">Reference proteome</keyword>
<dbReference type="RefSeq" id="XP_038740937.1">
    <property type="nucleotide sequence ID" value="XM_038893837.1"/>
</dbReference>
<dbReference type="InterPro" id="IPR001138">
    <property type="entry name" value="Zn2Cys6_DnaBD"/>
</dbReference>
<dbReference type="PANTHER" id="PTHR47256">
    <property type="entry name" value="ZN(II)2CYS6 TRANSCRIPTION FACTOR (EUROFUNG)-RELATED"/>
    <property type="match status" value="1"/>
</dbReference>
<sequence length="905" mass="102698">MPSLTEMPSELVASILRNLGDLRSLASALLACRHIYSSFKQSPDITAVVLRRYVMPALLPYAVVALEASLLPLDHDRSSVRNLLSKLYNEPSKLEDRISSMPFNLLFKMERRHDLVQAFAAEFATGAWALLREGDDSMPLAVALSPSEHLRFCRAFYRTDIFYSLFRAESISPSGAFEDDMYPYFFAKHTPWENEQIGCVQDFLETRVEKASMDVVAHDVYFGELTISYLDAGMDNDYRQSWLSGGLEFIHKLISEASYDVKREMLDPNVARGSSNLPYALENVLQDAERPRCSLCTEKGLECVYEGDPEETRGKALKRKFSEVQVGFGALQELYSALQSMPEEQAMGVFQRIRQGKSPEELMSQIRDGNLLLQLSLSPETRLQRYTFPFLSSMPSFLMTPENLIVDSKLYTATISNSISGGSCDSETRGGTLEVQDIYLKPFNAAEIVDPRLSKINASYWTSIVPDDKLVRKLLNAFFLHGYSVHTMFQKDYFLDDMVAMKHEMCSSLLVNSVLALGATSCLDLEERSRFWMPENLAYRFTAEAKHLWELESYSSTPRLTTIQASVLLNSLYNAYGLDKVGIKYTIEGIRMAHDMNLFAPSANITDRKAQDAKTFTAWALFGWQAPLMEKPPDYPLPDPELQPACWLRSTAQFSAMLNEMVISRTSGVEEGQLRPFTMEETFVFKQKLDDWFSSLPECVSTNNIALPNHIKLHMEYYTTVSQLFKNLLVTQPALSSTRETLQRLIDNFDIRFETLLRLYYLRHSFDGADHWGIYFLTLLGNTTCERIKQEAALEGTDPARFNALRSTLILCAKGLHDQGRSCHIASVVCRVLRDRMRKEDVDLLGTHANMKDLDASDQAVLAQKLLSAWPLPAIEIKKDIREASLEHLLNKYEDLTIDGENTAR</sequence>
<proteinExistence type="predicted"/>
<comment type="caution">
    <text evidence="2">The sequence shown here is derived from an EMBL/GenBank/DDBJ whole genome shotgun (WGS) entry which is preliminary data.</text>
</comment>
<dbReference type="CDD" id="cd00067">
    <property type="entry name" value="GAL4"/>
    <property type="match status" value="1"/>
</dbReference>
<reference evidence="2" key="2">
    <citation type="submission" date="2020-11" db="EMBL/GenBank/DDBJ databases">
        <title>Whole genome sequencing of Colletotrichum sp.</title>
        <authorList>
            <person name="Li H."/>
        </authorList>
    </citation>
    <scope>NUCLEOTIDE SEQUENCE</scope>
    <source>
        <strain evidence="2">CkLH20</strain>
    </source>
</reference>
<dbReference type="CDD" id="cd12148">
    <property type="entry name" value="fungal_TF_MHR"/>
    <property type="match status" value="1"/>
</dbReference>
<evidence type="ECO:0000313" key="2">
    <source>
        <dbReference type="EMBL" id="KAF9871476.1"/>
    </source>
</evidence>
<dbReference type="PANTHER" id="PTHR47256:SF1">
    <property type="entry name" value="ZN(II)2CYS6 TRANSCRIPTION FACTOR (EUROFUNG)"/>
    <property type="match status" value="1"/>
</dbReference>
<protein>
    <submittedName>
        <fullName evidence="2">Uncharacterized protein</fullName>
    </submittedName>
</protein>
<gene>
    <name evidence="2" type="ORF">CkaCkLH20_11123</name>
</gene>
<reference evidence="2" key="1">
    <citation type="submission" date="2020-03" db="EMBL/GenBank/DDBJ databases">
        <authorList>
            <person name="He L."/>
        </authorList>
    </citation>
    <scope>NUCLEOTIDE SEQUENCE</scope>
    <source>
        <strain evidence="2">CkLH20</strain>
    </source>
</reference>
<dbReference type="EMBL" id="JAATWM020000045">
    <property type="protein sequence ID" value="KAF9871476.1"/>
    <property type="molecule type" value="Genomic_DNA"/>
</dbReference>
<dbReference type="GO" id="GO:0008270">
    <property type="term" value="F:zinc ion binding"/>
    <property type="evidence" value="ECO:0007669"/>
    <property type="project" value="InterPro"/>
</dbReference>
<dbReference type="GeneID" id="62166911"/>